<keyword evidence="2" id="KW-0378">Hydrolase</keyword>
<accession>A0A1H3JDP0</accession>
<dbReference type="AlphaFoldDB" id="A0A1H3JDP0"/>
<dbReference type="InterPro" id="IPR014818">
    <property type="entry name" value="Phage/plasmid_primase_P4_C"/>
</dbReference>
<sequence length="782" mass="85243">MTAVIFAPDLPGAFSQAGLPFPGSVEPGKFARFSVDGRAGDRAGWVKYFPDGSGALFGSWRDGSSFCWQRREDGQPAPSRAEIEALRARAEAQRIEAEQERNALHAKTAKALQAMFEKLPPANADNPYLARKGVLPIGDIRQAGSGTLVIPVHDAEGRLQSVQYINPDGSKRFAADARMAGGRLILGSVAQGKPIAVVEGFATGCSVLESGAVSAVVCAFSGHNLRGVVVSLRERYDNQIIVCADLDTNGAGLRYAQAAIEGVPRAALVMPAFADQRDTGDFNDLFLAEGVDAVRSRLEAVLSDFDSVASPTLGQPFKAPDLPACDARDGTLTTRPLTELGNAQRLADIFGESIRYVSEERAWLAWNGGWSRDDGAKVRVAACDLPAKIYAEGAGYLSQAHFFAKHARASACARSIDSAVGLFSDMVRISSSSLDSDPMLVGFDHGRQVVDLRTGQTRPAKQDDFITKSLGVDRVGEARNAKRWLVFLDQVFEDAELVDWLQRFLGCMLTGSTDEQIFLFFYGHGSNGKSVLVELLTDLMADYSTTIQTESLMATKRQAGSATPDLVEVIGARLLTAVEAPEGGDLNENLIKALVGSDTLSVRPLYRAPIKFRPVGKLILTGNHKPIIHGQDYGIWRRVRLVPFNRTFRGSEKDPDLPRKLRDEMPHILAWIIEGCLRWQRQGLSDTPKVIAAETAIYQRDQDIVGRWIDECLALGDDFEAVAPELYANYSDWLGENGLRPCSNITFGRRLSERGFKVRRSTGGSRVWQGVRIVNGRHGGPF</sequence>
<dbReference type="SUPFAM" id="SSF52540">
    <property type="entry name" value="P-loop containing nucleoside triphosphate hydrolases"/>
    <property type="match status" value="1"/>
</dbReference>
<dbReference type="InterPro" id="IPR027417">
    <property type="entry name" value="P-loop_NTPase"/>
</dbReference>
<dbReference type="Proteomes" id="UP000198640">
    <property type="component" value="Unassembled WGS sequence"/>
</dbReference>
<dbReference type="CDD" id="cd01029">
    <property type="entry name" value="TOPRIM_primases"/>
    <property type="match status" value="1"/>
</dbReference>
<protein>
    <submittedName>
        <fullName evidence="6">Phage/plasmid primase, P4 family, C-terminal domain-containing protein</fullName>
    </submittedName>
</protein>
<evidence type="ECO:0000256" key="3">
    <source>
        <dbReference type="ARBA" id="ARBA00022840"/>
    </source>
</evidence>
<dbReference type="InterPro" id="IPR006171">
    <property type="entry name" value="TOPRIM_dom"/>
</dbReference>
<dbReference type="Gene3D" id="3.40.50.300">
    <property type="entry name" value="P-loop containing nucleotide triphosphate hydrolases"/>
    <property type="match status" value="1"/>
</dbReference>
<proteinExistence type="predicted"/>
<dbReference type="OrthoDB" id="784829at2"/>
<keyword evidence="7" id="KW-1185">Reference proteome</keyword>
<evidence type="ECO:0000259" key="5">
    <source>
        <dbReference type="PROSITE" id="PS51206"/>
    </source>
</evidence>
<reference evidence="6 7" key="1">
    <citation type="submission" date="2016-10" db="EMBL/GenBank/DDBJ databases">
        <authorList>
            <person name="de Groot N.N."/>
        </authorList>
    </citation>
    <scope>NUCLEOTIDE SEQUENCE [LARGE SCALE GENOMIC DNA]</scope>
    <source>
        <strain evidence="6 7">Nm1</strain>
    </source>
</reference>
<dbReference type="GO" id="GO:0005524">
    <property type="term" value="F:ATP binding"/>
    <property type="evidence" value="ECO:0007669"/>
    <property type="project" value="UniProtKB-KW"/>
</dbReference>
<dbReference type="STRING" id="44576.SAMN05421881_103230"/>
<evidence type="ECO:0000256" key="4">
    <source>
        <dbReference type="SAM" id="Coils"/>
    </source>
</evidence>
<dbReference type="InterPro" id="IPR045455">
    <property type="entry name" value="NrS-1_pol-like_helicase"/>
</dbReference>
<dbReference type="EMBL" id="FNOY01000032">
    <property type="protein sequence ID" value="SDY38130.1"/>
    <property type="molecule type" value="Genomic_DNA"/>
</dbReference>
<feature type="coiled-coil region" evidence="4">
    <location>
        <begin position="80"/>
        <end position="107"/>
    </location>
</feature>
<dbReference type="InterPro" id="IPR006500">
    <property type="entry name" value="Helicase_put_C_phage/plasmid"/>
</dbReference>
<evidence type="ECO:0000313" key="7">
    <source>
        <dbReference type="Proteomes" id="UP000198640"/>
    </source>
</evidence>
<dbReference type="InterPro" id="IPR014015">
    <property type="entry name" value="Helicase_SF3_DNA-vir"/>
</dbReference>
<dbReference type="SUPFAM" id="SSF56731">
    <property type="entry name" value="DNA primase core"/>
    <property type="match status" value="1"/>
</dbReference>
<organism evidence="6 7">
    <name type="scientific">Nitrosomonas halophila</name>
    <dbReference type="NCBI Taxonomy" id="44576"/>
    <lineage>
        <taxon>Bacteria</taxon>
        <taxon>Pseudomonadati</taxon>
        <taxon>Pseudomonadota</taxon>
        <taxon>Betaproteobacteria</taxon>
        <taxon>Nitrosomonadales</taxon>
        <taxon>Nitrosomonadaceae</taxon>
        <taxon>Nitrosomonas</taxon>
    </lineage>
</organism>
<dbReference type="SMART" id="SM00885">
    <property type="entry name" value="D5_N"/>
    <property type="match status" value="1"/>
</dbReference>
<dbReference type="Pfam" id="PF19263">
    <property type="entry name" value="DUF5906"/>
    <property type="match status" value="1"/>
</dbReference>
<feature type="domain" description="SF3 helicase" evidence="5">
    <location>
        <begin position="496"/>
        <end position="657"/>
    </location>
</feature>
<dbReference type="GO" id="GO:0016787">
    <property type="term" value="F:hydrolase activity"/>
    <property type="evidence" value="ECO:0007669"/>
    <property type="project" value="UniProtKB-KW"/>
</dbReference>
<evidence type="ECO:0000256" key="1">
    <source>
        <dbReference type="ARBA" id="ARBA00022741"/>
    </source>
</evidence>
<evidence type="ECO:0000313" key="6">
    <source>
        <dbReference type="EMBL" id="SDY38130.1"/>
    </source>
</evidence>
<dbReference type="Pfam" id="PF13362">
    <property type="entry name" value="Toprim_3"/>
    <property type="match status" value="1"/>
</dbReference>
<dbReference type="PANTHER" id="PTHR35372:SF2">
    <property type="entry name" value="SF3 HELICASE DOMAIN-CONTAINING PROTEIN"/>
    <property type="match status" value="1"/>
</dbReference>
<gene>
    <name evidence="6" type="ORF">SAMN05421881_103230</name>
</gene>
<keyword evidence="3" id="KW-0067">ATP-binding</keyword>
<dbReference type="InterPro" id="IPR051620">
    <property type="entry name" value="ORF904-like_C"/>
</dbReference>
<evidence type="ECO:0000256" key="2">
    <source>
        <dbReference type="ARBA" id="ARBA00022801"/>
    </source>
</evidence>
<dbReference type="PROSITE" id="PS51206">
    <property type="entry name" value="SF3_HELICASE_1"/>
    <property type="match status" value="1"/>
</dbReference>
<dbReference type="Pfam" id="PF08706">
    <property type="entry name" value="D5_N"/>
    <property type="match status" value="1"/>
</dbReference>
<dbReference type="InterPro" id="IPR034154">
    <property type="entry name" value="TOPRIM_DnaG/twinkle"/>
</dbReference>
<name>A0A1H3JDP0_9PROT</name>
<keyword evidence="1" id="KW-0547">Nucleotide-binding</keyword>
<dbReference type="NCBIfam" id="TIGR01613">
    <property type="entry name" value="primase_Cterm"/>
    <property type="match status" value="1"/>
</dbReference>
<dbReference type="PANTHER" id="PTHR35372">
    <property type="entry name" value="ATP BINDING PROTEIN-RELATED"/>
    <property type="match status" value="1"/>
</dbReference>
<keyword evidence="4" id="KW-0175">Coiled coil</keyword>